<dbReference type="InterPro" id="IPR011333">
    <property type="entry name" value="SKP1/BTB/POZ_sf"/>
</dbReference>
<evidence type="ECO:0000313" key="3">
    <source>
        <dbReference type="EMBL" id="KIP02841.1"/>
    </source>
</evidence>
<proteinExistence type="predicted"/>
<dbReference type="Proteomes" id="UP000053257">
    <property type="component" value="Unassembled WGS sequence"/>
</dbReference>
<sequence length="361" mass="40966">MSDPETSDFEQVSENHEAHTPASEDSTPTPPASTTTSTSSSTNEESASITLHSDMSFEDGNIAIIAGNTAFKVHRSVLSRKSALFKDLLSLPQPETEEKFEELPVVRLLDPPEDISTLLDAIYNGARYRFRDDEAPSWTTVHKLLVLGTKYQVDELRDEAIHQLNARYPRKIGDWDYTCRTDSDTSSTVVVSYPIEEDLVIANVARAMDLPDIHLAALYGCCSLPFDVLVRGRTLEDGTVEQLCQDDLFRCLQGKENLLVVARSELRMNLFELDTITETCRQPNVCAEKIARLRAKYRTAEERPRRLYDPLRPDDEEIERHCTDEGLCHECIKYYILRHGGLRQEIRTNLSKYICADRAFS</sequence>
<dbReference type="STRING" id="745531.A0A0C3RRR7"/>
<dbReference type="AlphaFoldDB" id="A0A0C3RRR7"/>
<dbReference type="PROSITE" id="PS50097">
    <property type="entry name" value="BTB"/>
    <property type="match status" value="1"/>
</dbReference>
<accession>A0A0C3RRR7</accession>
<organism evidence="3 4">
    <name type="scientific">Phlebiopsis gigantea (strain 11061_1 CR5-6)</name>
    <name type="common">White-rot fungus</name>
    <name type="synonym">Peniophora gigantea</name>
    <dbReference type="NCBI Taxonomy" id="745531"/>
    <lineage>
        <taxon>Eukaryota</taxon>
        <taxon>Fungi</taxon>
        <taxon>Dikarya</taxon>
        <taxon>Basidiomycota</taxon>
        <taxon>Agaricomycotina</taxon>
        <taxon>Agaricomycetes</taxon>
        <taxon>Polyporales</taxon>
        <taxon>Phanerochaetaceae</taxon>
        <taxon>Phlebiopsis</taxon>
    </lineage>
</organism>
<protein>
    <recommendedName>
        <fullName evidence="2">BTB domain-containing protein</fullName>
    </recommendedName>
</protein>
<dbReference type="SMART" id="SM00225">
    <property type="entry name" value="BTB"/>
    <property type="match status" value="1"/>
</dbReference>
<dbReference type="Pfam" id="PF00651">
    <property type="entry name" value="BTB"/>
    <property type="match status" value="1"/>
</dbReference>
<evidence type="ECO:0000313" key="4">
    <source>
        <dbReference type="Proteomes" id="UP000053257"/>
    </source>
</evidence>
<feature type="region of interest" description="Disordered" evidence="1">
    <location>
        <begin position="1"/>
        <end position="48"/>
    </location>
</feature>
<dbReference type="EMBL" id="KN840650">
    <property type="protein sequence ID" value="KIP02841.1"/>
    <property type="molecule type" value="Genomic_DNA"/>
</dbReference>
<feature type="domain" description="BTB" evidence="2">
    <location>
        <begin position="60"/>
        <end position="125"/>
    </location>
</feature>
<dbReference type="HOGENOM" id="CLU_033082_3_0_1"/>
<feature type="compositionally biased region" description="Low complexity" evidence="1">
    <location>
        <begin position="20"/>
        <end position="48"/>
    </location>
</feature>
<keyword evidence="4" id="KW-1185">Reference proteome</keyword>
<dbReference type="OrthoDB" id="3036049at2759"/>
<reference evidence="3 4" key="1">
    <citation type="journal article" date="2014" name="PLoS Genet.">
        <title>Analysis of the Phlebiopsis gigantea genome, transcriptome and secretome provides insight into its pioneer colonization strategies of wood.</title>
        <authorList>
            <person name="Hori C."/>
            <person name="Ishida T."/>
            <person name="Igarashi K."/>
            <person name="Samejima M."/>
            <person name="Suzuki H."/>
            <person name="Master E."/>
            <person name="Ferreira P."/>
            <person name="Ruiz-Duenas F.J."/>
            <person name="Held B."/>
            <person name="Canessa P."/>
            <person name="Larrondo L.F."/>
            <person name="Schmoll M."/>
            <person name="Druzhinina I.S."/>
            <person name="Kubicek C.P."/>
            <person name="Gaskell J.A."/>
            <person name="Kersten P."/>
            <person name="St John F."/>
            <person name="Glasner J."/>
            <person name="Sabat G."/>
            <person name="Splinter BonDurant S."/>
            <person name="Syed K."/>
            <person name="Yadav J."/>
            <person name="Mgbeahuruike A.C."/>
            <person name="Kovalchuk A."/>
            <person name="Asiegbu F.O."/>
            <person name="Lackner G."/>
            <person name="Hoffmeister D."/>
            <person name="Rencoret J."/>
            <person name="Gutierrez A."/>
            <person name="Sun H."/>
            <person name="Lindquist E."/>
            <person name="Barry K."/>
            <person name="Riley R."/>
            <person name="Grigoriev I.V."/>
            <person name="Henrissat B."/>
            <person name="Kues U."/>
            <person name="Berka R.M."/>
            <person name="Martinez A.T."/>
            <person name="Covert S.F."/>
            <person name="Blanchette R.A."/>
            <person name="Cullen D."/>
        </authorList>
    </citation>
    <scope>NUCLEOTIDE SEQUENCE [LARGE SCALE GENOMIC DNA]</scope>
    <source>
        <strain evidence="3 4">11061_1 CR5-6</strain>
    </source>
</reference>
<dbReference type="CDD" id="cd18186">
    <property type="entry name" value="BTB_POZ_ZBTB_KLHL-like"/>
    <property type="match status" value="1"/>
</dbReference>
<dbReference type="InterPro" id="IPR000210">
    <property type="entry name" value="BTB/POZ_dom"/>
</dbReference>
<dbReference type="Gene3D" id="3.30.710.10">
    <property type="entry name" value="Potassium Channel Kv1.1, Chain A"/>
    <property type="match status" value="1"/>
</dbReference>
<evidence type="ECO:0000256" key="1">
    <source>
        <dbReference type="SAM" id="MobiDB-lite"/>
    </source>
</evidence>
<gene>
    <name evidence="3" type="ORF">PHLGIDRAFT_37719</name>
</gene>
<name>A0A0C3RRR7_PHLG1</name>
<evidence type="ECO:0000259" key="2">
    <source>
        <dbReference type="PROSITE" id="PS50097"/>
    </source>
</evidence>
<dbReference type="SUPFAM" id="SSF54695">
    <property type="entry name" value="POZ domain"/>
    <property type="match status" value="1"/>
</dbReference>